<dbReference type="Proteomes" id="UP000717328">
    <property type="component" value="Unassembled WGS sequence"/>
</dbReference>
<gene>
    <name evidence="2" type="ORF">H0H81_000097</name>
</gene>
<comment type="caution">
    <text evidence="2">The sequence shown here is derived from an EMBL/GenBank/DDBJ whole genome shotgun (WGS) entry which is preliminary data.</text>
</comment>
<evidence type="ECO:0000259" key="1">
    <source>
        <dbReference type="Pfam" id="PF22774"/>
    </source>
</evidence>
<proteinExistence type="predicted"/>
<reference evidence="2" key="1">
    <citation type="submission" date="2021-02" db="EMBL/GenBank/DDBJ databases">
        <authorList>
            <person name="Nieuwenhuis M."/>
            <person name="Van De Peppel L.J.J."/>
        </authorList>
    </citation>
    <scope>NUCLEOTIDE SEQUENCE</scope>
    <source>
        <strain evidence="2">D49</strain>
    </source>
</reference>
<name>A0A9P7GPR2_9AGAR</name>
<dbReference type="Pfam" id="PF22774">
    <property type="entry name" value="DNAJC11_beta-barrel"/>
    <property type="match status" value="1"/>
</dbReference>
<dbReference type="AlphaFoldDB" id="A0A9P7GPR2"/>
<dbReference type="InterPro" id="IPR055225">
    <property type="entry name" value="DNAJC11-like_beta-barrel"/>
</dbReference>
<sequence length="204" mass="22353">MEGTSISAQITNPLLAVDPSVKLSMNRQLFRRRLETASLELEMGKHPRFAFNLILPKVFGIDAAQALSEESKDPSGPPSASGLKFGTTYTMIGFAFEDIVPKLVAEWGLHFSELALRLKLALQLGITGLGWVCTGTWSPTSVTNFAVATHLNPTGVVLRLESIRMARRDLEDDLGRRREQEAVISLLKDTARKSQQAETSKGGE</sequence>
<evidence type="ECO:0000313" key="2">
    <source>
        <dbReference type="EMBL" id="KAG5654572.1"/>
    </source>
</evidence>
<dbReference type="EMBL" id="JABCKI010000005">
    <property type="protein sequence ID" value="KAG5654572.1"/>
    <property type="molecule type" value="Genomic_DNA"/>
</dbReference>
<keyword evidence="3" id="KW-1185">Reference proteome</keyword>
<reference evidence="2" key="2">
    <citation type="submission" date="2021-10" db="EMBL/GenBank/DDBJ databases">
        <title>Phylogenomics reveals ancestral predisposition of the termite-cultivated fungus Termitomyces towards a domesticated lifestyle.</title>
        <authorList>
            <person name="Auxier B."/>
            <person name="Grum-Grzhimaylo A."/>
            <person name="Cardenas M.E."/>
            <person name="Lodge J.D."/>
            <person name="Laessoe T."/>
            <person name="Pedersen O."/>
            <person name="Smith M.E."/>
            <person name="Kuyper T.W."/>
            <person name="Franco-Molano E.A."/>
            <person name="Baroni T.J."/>
            <person name="Aanen D.K."/>
        </authorList>
    </citation>
    <scope>NUCLEOTIDE SEQUENCE</scope>
    <source>
        <strain evidence="2">D49</strain>
    </source>
</reference>
<accession>A0A9P7GPR2</accession>
<organism evidence="2 3">
    <name type="scientific">Sphagnurus paluster</name>
    <dbReference type="NCBI Taxonomy" id="117069"/>
    <lineage>
        <taxon>Eukaryota</taxon>
        <taxon>Fungi</taxon>
        <taxon>Dikarya</taxon>
        <taxon>Basidiomycota</taxon>
        <taxon>Agaricomycotina</taxon>
        <taxon>Agaricomycetes</taxon>
        <taxon>Agaricomycetidae</taxon>
        <taxon>Agaricales</taxon>
        <taxon>Tricholomatineae</taxon>
        <taxon>Lyophyllaceae</taxon>
        <taxon>Sphagnurus</taxon>
    </lineage>
</organism>
<dbReference type="OrthoDB" id="10248838at2759"/>
<protein>
    <recommendedName>
        <fullName evidence="1">DNAJC11-like beta-barrel domain-containing protein</fullName>
    </recommendedName>
</protein>
<feature type="domain" description="DNAJC11-like beta-barrel" evidence="1">
    <location>
        <begin position="5"/>
        <end position="165"/>
    </location>
</feature>
<evidence type="ECO:0000313" key="3">
    <source>
        <dbReference type="Proteomes" id="UP000717328"/>
    </source>
</evidence>